<dbReference type="PANTHER" id="PTHR35010:SF2">
    <property type="entry name" value="BLL4672 PROTEIN"/>
    <property type="match status" value="1"/>
</dbReference>
<evidence type="ECO:0000313" key="4">
    <source>
        <dbReference type="Proteomes" id="UP000572680"/>
    </source>
</evidence>
<dbReference type="AlphaFoldDB" id="A0A7W3LSE3"/>
<dbReference type="EMBL" id="JACJIA010000006">
    <property type="protein sequence ID" value="MBA8953347.1"/>
    <property type="molecule type" value="Genomic_DNA"/>
</dbReference>
<dbReference type="Pfam" id="PF13560">
    <property type="entry name" value="HTH_31"/>
    <property type="match status" value="1"/>
</dbReference>
<feature type="region of interest" description="Disordered" evidence="1">
    <location>
        <begin position="85"/>
        <end position="108"/>
    </location>
</feature>
<dbReference type="PANTHER" id="PTHR35010">
    <property type="entry name" value="BLL4672 PROTEIN-RELATED"/>
    <property type="match status" value="1"/>
</dbReference>
<dbReference type="Gene3D" id="1.10.260.40">
    <property type="entry name" value="lambda repressor-like DNA-binding domains"/>
    <property type="match status" value="1"/>
</dbReference>
<name>A0A7W3LSE3_ACTNM</name>
<reference evidence="3 4" key="1">
    <citation type="submission" date="2020-08" db="EMBL/GenBank/DDBJ databases">
        <title>Genomic Encyclopedia of Type Strains, Phase IV (KMG-IV): sequencing the most valuable type-strain genomes for metagenomic binning, comparative biology and taxonomic classification.</title>
        <authorList>
            <person name="Goeker M."/>
        </authorList>
    </citation>
    <scope>NUCLEOTIDE SEQUENCE [LARGE SCALE GENOMIC DNA]</scope>
    <source>
        <strain evidence="3 4">DSM 44197</strain>
    </source>
</reference>
<dbReference type="CDD" id="cd00093">
    <property type="entry name" value="HTH_XRE"/>
    <property type="match status" value="1"/>
</dbReference>
<dbReference type="SUPFAM" id="SSF47413">
    <property type="entry name" value="lambda repressor-like DNA-binding domains"/>
    <property type="match status" value="1"/>
</dbReference>
<proteinExistence type="predicted"/>
<accession>A0A7W3LSE3</accession>
<dbReference type="RefSeq" id="WP_376770270.1">
    <property type="nucleotide sequence ID" value="NZ_BAAALP010000001.1"/>
</dbReference>
<dbReference type="Proteomes" id="UP000572680">
    <property type="component" value="Unassembled WGS sequence"/>
</dbReference>
<comment type="caution">
    <text evidence="3">The sequence shown here is derived from an EMBL/GenBank/DDBJ whole genome shotgun (WGS) entry which is preliminary data.</text>
</comment>
<evidence type="ECO:0000259" key="2">
    <source>
        <dbReference type="PROSITE" id="PS50943"/>
    </source>
</evidence>
<evidence type="ECO:0000256" key="1">
    <source>
        <dbReference type="SAM" id="MobiDB-lite"/>
    </source>
</evidence>
<feature type="domain" description="HTH cro/C1-type" evidence="2">
    <location>
        <begin position="1"/>
        <end position="42"/>
    </location>
</feature>
<protein>
    <submittedName>
        <fullName evidence="3">Transcriptional regulator with XRE-family HTH domain</fullName>
    </submittedName>
</protein>
<evidence type="ECO:0000313" key="3">
    <source>
        <dbReference type="EMBL" id="MBA8953347.1"/>
    </source>
</evidence>
<organism evidence="3 4">
    <name type="scientific">Actinomadura namibiensis</name>
    <dbReference type="NCBI Taxonomy" id="182080"/>
    <lineage>
        <taxon>Bacteria</taxon>
        <taxon>Bacillati</taxon>
        <taxon>Actinomycetota</taxon>
        <taxon>Actinomycetes</taxon>
        <taxon>Streptosporangiales</taxon>
        <taxon>Thermomonosporaceae</taxon>
        <taxon>Actinomadura</taxon>
    </lineage>
</organism>
<sequence length="108" mass="12219">MAHLSGVSVDYYIRLEQGRARRPSAQVLDALARVLGLDGVEREHLHRLAHRPAHAPRRPSAARPRPELLRVLHLVTDAPAFLTDRAIGRLRHRRPGQPPPAGQPRRHR</sequence>
<dbReference type="GO" id="GO:0003677">
    <property type="term" value="F:DNA binding"/>
    <property type="evidence" value="ECO:0007669"/>
    <property type="project" value="InterPro"/>
</dbReference>
<dbReference type="InterPro" id="IPR001387">
    <property type="entry name" value="Cro/C1-type_HTH"/>
</dbReference>
<gene>
    <name evidence="3" type="ORF">HNR61_004997</name>
</gene>
<dbReference type="PROSITE" id="PS50943">
    <property type="entry name" value="HTH_CROC1"/>
    <property type="match status" value="1"/>
</dbReference>
<keyword evidence="4" id="KW-1185">Reference proteome</keyword>
<dbReference type="InterPro" id="IPR010982">
    <property type="entry name" value="Lambda_DNA-bd_dom_sf"/>
</dbReference>